<sequence>MILNRLRLPTVSKLSQLAFARNYSRKDFAFVFDIDGVLIRGKDPIAAATPALELLNEHRVPYILMTNGGGVSEKAKADHIAKIVGVPISPWQIVQSHTPLRTLANDRKHNRVLCIGGVGDAVRHVAKSYGFEDVVLPIDIVKAIPSISPHHMFKQDDFDKYAIDIDVNVPFRAILVFNDPRDMSTDVQIVQDLLNSQDGVLGTKRKRRRLEDPAIPIVFSNSDVYYSNEYSLPRFGQGAFRIITEELYSHINQLRPHEAMSSLLCGKPFKLQYDFAHHVLIDWREMLITNKFEQPKYPLLGTAPTASPFKNIYMVGDNPASDIQGANDHGWESVLLRTGVYADEDLSSLEAQPTAGVFNDVYDAVLEILRVNKVKI</sequence>
<dbReference type="GO" id="GO:0046474">
    <property type="term" value="P:glycerophospholipid biosynthetic process"/>
    <property type="evidence" value="ECO:0007669"/>
    <property type="project" value="TreeGrafter"/>
</dbReference>
<dbReference type="Pfam" id="PF13242">
    <property type="entry name" value="Hydrolase_like"/>
    <property type="match status" value="1"/>
</dbReference>
<keyword evidence="2" id="KW-1185">Reference proteome</keyword>
<dbReference type="Pfam" id="PF13344">
    <property type="entry name" value="Hydrolase_6"/>
    <property type="match status" value="1"/>
</dbReference>
<proteinExistence type="predicted"/>
<dbReference type="OrthoDB" id="10251048at2759"/>
<dbReference type="InterPro" id="IPR023214">
    <property type="entry name" value="HAD_sf"/>
</dbReference>
<dbReference type="InterPro" id="IPR036412">
    <property type="entry name" value="HAD-like_sf"/>
</dbReference>
<accession>G3AFU4</accession>
<dbReference type="PANTHER" id="PTHR14269:SF57">
    <property type="entry name" value="SUPERFAMILY HYDROLASE, PUTATIVE (AFU_ORTHOLOGUE AFUA_2G02580)-RELATED"/>
    <property type="match status" value="1"/>
</dbReference>
<dbReference type="Proteomes" id="UP000000709">
    <property type="component" value="Unassembled WGS sequence"/>
</dbReference>
<dbReference type="InterPro" id="IPR006357">
    <property type="entry name" value="HAD-SF_hydro_IIA"/>
</dbReference>
<dbReference type="FunCoup" id="G3AFU4">
    <property type="interactions" value="263"/>
</dbReference>
<dbReference type="InParanoid" id="G3AFU4"/>
<dbReference type="NCBIfam" id="TIGR01460">
    <property type="entry name" value="HAD-SF-IIA"/>
    <property type="match status" value="1"/>
</dbReference>
<dbReference type="STRING" id="619300.G3AFU4"/>
<evidence type="ECO:0000313" key="2">
    <source>
        <dbReference type="Proteomes" id="UP000000709"/>
    </source>
</evidence>
<dbReference type="OMA" id="WPFHDLT"/>
<evidence type="ECO:0008006" key="3">
    <source>
        <dbReference type="Google" id="ProtNLM"/>
    </source>
</evidence>
<dbReference type="KEGG" id="spaa:SPAPADRAFT_58223"/>
<dbReference type="NCBIfam" id="TIGR01456">
    <property type="entry name" value="CECR5"/>
    <property type="match status" value="1"/>
</dbReference>
<protein>
    <recommendedName>
        <fullName evidence="3">HAD-superfamily hydrolase</fullName>
    </recommendedName>
</protein>
<dbReference type="RefSeq" id="XP_007372495.1">
    <property type="nucleotide sequence ID" value="XM_007372433.1"/>
</dbReference>
<organism evidence="2">
    <name type="scientific">Spathaspora passalidarum (strain NRRL Y-27907 / 11-Y1)</name>
    <dbReference type="NCBI Taxonomy" id="619300"/>
    <lineage>
        <taxon>Eukaryota</taxon>
        <taxon>Fungi</taxon>
        <taxon>Dikarya</taxon>
        <taxon>Ascomycota</taxon>
        <taxon>Saccharomycotina</taxon>
        <taxon>Pichiomycetes</taxon>
        <taxon>Debaryomycetaceae</taxon>
        <taxon>Spathaspora</taxon>
    </lineage>
</organism>
<dbReference type="HOGENOM" id="CLU_030880_1_0_1"/>
<dbReference type="PANTHER" id="PTHR14269">
    <property type="entry name" value="CDP-DIACYLGLYCEROL--GLYCEROL-3-PHOSPHATE 3-PHOSPHATIDYLTRANSFERASE-RELATED"/>
    <property type="match status" value="1"/>
</dbReference>
<dbReference type="eggNOG" id="KOG1618">
    <property type="taxonomic scope" value="Eukaryota"/>
</dbReference>
<dbReference type="Gene3D" id="3.40.50.1000">
    <property type="entry name" value="HAD superfamily/HAD-like"/>
    <property type="match status" value="2"/>
</dbReference>
<name>G3AFU4_SPAPN</name>
<dbReference type="InterPro" id="IPR006353">
    <property type="entry name" value="HAD-SF_hydro_IIA_CECR5"/>
</dbReference>
<dbReference type="GO" id="GO:0005739">
    <property type="term" value="C:mitochondrion"/>
    <property type="evidence" value="ECO:0007669"/>
    <property type="project" value="TreeGrafter"/>
</dbReference>
<gene>
    <name evidence="1" type="ORF">SPAPADRAFT_58223</name>
</gene>
<reference evidence="1 2" key="1">
    <citation type="journal article" date="2011" name="Proc. Natl. Acad. Sci. U.S.A.">
        <title>Comparative genomics of xylose-fermenting fungi for enhanced biofuel production.</title>
        <authorList>
            <person name="Wohlbach D.J."/>
            <person name="Kuo A."/>
            <person name="Sato T.K."/>
            <person name="Potts K.M."/>
            <person name="Salamov A.A."/>
            <person name="LaButti K.M."/>
            <person name="Sun H."/>
            <person name="Clum A."/>
            <person name="Pangilinan J.L."/>
            <person name="Lindquist E.A."/>
            <person name="Lucas S."/>
            <person name="Lapidus A."/>
            <person name="Jin M."/>
            <person name="Gunawan C."/>
            <person name="Balan V."/>
            <person name="Dale B.E."/>
            <person name="Jeffries T.W."/>
            <person name="Zinkel R."/>
            <person name="Barry K.W."/>
            <person name="Grigoriev I.V."/>
            <person name="Gasch A.P."/>
        </authorList>
    </citation>
    <scope>NUCLEOTIDE SEQUENCE [LARGE SCALE GENOMIC DNA]</scope>
    <source>
        <strain evidence="2">NRRL Y-27907 / 11-Y1</strain>
    </source>
</reference>
<dbReference type="AlphaFoldDB" id="G3AFU4"/>
<dbReference type="EMBL" id="GL996499">
    <property type="protein sequence ID" value="EGW35083.1"/>
    <property type="molecule type" value="Genomic_DNA"/>
</dbReference>
<dbReference type="SUPFAM" id="SSF56784">
    <property type="entry name" value="HAD-like"/>
    <property type="match status" value="1"/>
</dbReference>
<dbReference type="InterPro" id="IPR050324">
    <property type="entry name" value="CDP-alcohol_PTase-I"/>
</dbReference>
<dbReference type="GeneID" id="18872370"/>
<evidence type="ECO:0000313" key="1">
    <source>
        <dbReference type="EMBL" id="EGW35083.1"/>
    </source>
</evidence>